<dbReference type="AlphaFoldDB" id="A0AAV7HAG7"/>
<keyword evidence="2" id="KW-1185">Reference proteome</keyword>
<accession>A0AAV7HAG7</accession>
<dbReference type="EMBL" id="JAGFBR010000006">
    <property type="protein sequence ID" value="KAH0464674.1"/>
    <property type="molecule type" value="Genomic_DNA"/>
</dbReference>
<protein>
    <submittedName>
        <fullName evidence="1">Uncharacterized protein</fullName>
    </submittedName>
</protein>
<evidence type="ECO:0000313" key="1">
    <source>
        <dbReference type="EMBL" id="KAH0464674.1"/>
    </source>
</evidence>
<sequence length="209" mass="24010">MEKSLKALVCLAKDLENISVKPTRSLKRFSTKEVKIDHVHLQLEKNQHQTVKLEYDHKLSCREDSIQKKERLEKVVGKEQEEPSSWDFIKVSKQHLEMWEFAFTIMKLIKCQSILLSRVEEDDDEEVYITSADSEKATKRKAKEMKITWVCVSISFCAKTCVNVEQCFEELVLKILETPSLLAEGSAGLKKNTFECMAPPADASTNSYC</sequence>
<organism evidence="1 2">
    <name type="scientific">Dendrobium chrysotoxum</name>
    <name type="common">Orchid</name>
    <dbReference type="NCBI Taxonomy" id="161865"/>
    <lineage>
        <taxon>Eukaryota</taxon>
        <taxon>Viridiplantae</taxon>
        <taxon>Streptophyta</taxon>
        <taxon>Embryophyta</taxon>
        <taxon>Tracheophyta</taxon>
        <taxon>Spermatophyta</taxon>
        <taxon>Magnoliopsida</taxon>
        <taxon>Liliopsida</taxon>
        <taxon>Asparagales</taxon>
        <taxon>Orchidaceae</taxon>
        <taxon>Epidendroideae</taxon>
        <taxon>Malaxideae</taxon>
        <taxon>Dendrobiinae</taxon>
        <taxon>Dendrobium</taxon>
    </lineage>
</organism>
<dbReference type="Proteomes" id="UP000775213">
    <property type="component" value="Unassembled WGS sequence"/>
</dbReference>
<proteinExistence type="predicted"/>
<comment type="caution">
    <text evidence="1">The sequence shown here is derived from an EMBL/GenBank/DDBJ whole genome shotgun (WGS) entry which is preliminary data.</text>
</comment>
<reference evidence="1 2" key="1">
    <citation type="journal article" date="2021" name="Hortic Res">
        <title>Chromosome-scale assembly of the Dendrobium chrysotoxum genome enhances the understanding of orchid evolution.</title>
        <authorList>
            <person name="Zhang Y."/>
            <person name="Zhang G.Q."/>
            <person name="Zhang D."/>
            <person name="Liu X.D."/>
            <person name="Xu X.Y."/>
            <person name="Sun W.H."/>
            <person name="Yu X."/>
            <person name="Zhu X."/>
            <person name="Wang Z.W."/>
            <person name="Zhao X."/>
            <person name="Zhong W.Y."/>
            <person name="Chen H."/>
            <person name="Yin W.L."/>
            <person name="Huang T."/>
            <person name="Niu S.C."/>
            <person name="Liu Z.J."/>
        </authorList>
    </citation>
    <scope>NUCLEOTIDE SEQUENCE [LARGE SCALE GENOMIC DNA]</scope>
    <source>
        <strain evidence="1">Lindl</strain>
    </source>
</reference>
<name>A0AAV7HAG7_DENCH</name>
<evidence type="ECO:0000313" key="2">
    <source>
        <dbReference type="Proteomes" id="UP000775213"/>
    </source>
</evidence>
<gene>
    <name evidence="1" type="ORF">IEQ34_004777</name>
</gene>